<dbReference type="AlphaFoldDB" id="A0A6A5SUJ0"/>
<name>A0A6A5SUJ0_9PLEO</name>
<evidence type="ECO:0000256" key="1">
    <source>
        <dbReference type="ARBA" id="ARBA00004141"/>
    </source>
</evidence>
<dbReference type="GO" id="GO:0005886">
    <property type="term" value="C:plasma membrane"/>
    <property type="evidence" value="ECO:0007669"/>
    <property type="project" value="TreeGrafter"/>
</dbReference>
<dbReference type="SFLD" id="SFLDG01168">
    <property type="entry name" value="Ferric_reductase_subgroup_(FRE"/>
    <property type="match status" value="1"/>
</dbReference>
<feature type="transmembrane region" description="Helical" evidence="10">
    <location>
        <begin position="277"/>
        <end position="299"/>
    </location>
</feature>
<dbReference type="InterPro" id="IPR013121">
    <property type="entry name" value="Fe_red_NAD-bd_6"/>
</dbReference>
<keyword evidence="9 10" id="KW-0472">Membrane</keyword>
<evidence type="ECO:0000256" key="5">
    <source>
        <dbReference type="ARBA" id="ARBA00022982"/>
    </source>
</evidence>
<keyword evidence="8" id="KW-0406">Ion transport</keyword>
<dbReference type="InterPro" id="IPR013130">
    <property type="entry name" value="Fe3_Rdtase_TM_dom"/>
</dbReference>
<dbReference type="Pfam" id="PF01794">
    <property type="entry name" value="Ferric_reduct"/>
    <property type="match status" value="1"/>
</dbReference>
<feature type="domain" description="FAD-binding FR-type" evidence="11">
    <location>
        <begin position="337"/>
        <end position="464"/>
    </location>
</feature>
<dbReference type="GO" id="GO:0006826">
    <property type="term" value="P:iron ion transport"/>
    <property type="evidence" value="ECO:0007669"/>
    <property type="project" value="TreeGrafter"/>
</dbReference>
<dbReference type="EMBL" id="ML976037">
    <property type="protein sequence ID" value="KAF1942246.1"/>
    <property type="molecule type" value="Genomic_DNA"/>
</dbReference>
<dbReference type="PROSITE" id="PS51384">
    <property type="entry name" value="FAD_FR"/>
    <property type="match status" value="1"/>
</dbReference>
<keyword evidence="3" id="KW-0813">Transport</keyword>
<sequence length="618" mass="69842">MYISVALDPSNSAYVPDIDEVHADSSPSNHDPFKFSHGLTGVDQPSNYFFVNILIATALVPVALSLCFRIMTTMRNNRRRISVNTSCRGNKFWTKDRYSYWGSLKQQFLYAPVWTNRHHELGSSSAAHMVTLPTRPQLAIIAVYFLSNIAYCVAIPDQPRAQMFAEFRGRCGALAAFNLIFTVLFALRNNPLIGILQVSYNTFNLFHRCMARLVVLESIAHVFAFMYNAFQVTYDGRGGWHSVAWILQHSISYRWGLTAFIAFLLTMIHSLSPIRHAFYETFITLHRIGIAVAISGIYFHLAKHALPQLPWIYLVISLLALEPLIRITRILFYNFSWRRRIWTQVTLEALPGEATCVTFVLPRSWNASPGTHMHIYLPKIALWSSHPFSVAWYQSAGYAKLSSEKLPSTIDDRRIGRGATTISCVVRARTGMTRSLYKLALQSKGDKVQQWGAIEGPYGGYRSFESYGTVVLFAAGVGITHQLSFVHHLLEAHNSSTAATHNILLVWCITNIEVLEWIQPWLEEIAAMQNFCEVVRIRLHVSRMAETELAISSLPVYLDVRSNRCEVQDVVDEEVLVQVGAMVVSVCGPGGFNDSVRAAVRRRVGIRSIDFVEEAFTY</sequence>
<feature type="transmembrane region" description="Helical" evidence="10">
    <location>
        <begin position="242"/>
        <end position="265"/>
    </location>
</feature>
<keyword evidence="13" id="KW-1185">Reference proteome</keyword>
<comment type="similarity">
    <text evidence="2">Belongs to the ferric reductase (FRE) family.</text>
</comment>
<dbReference type="GO" id="GO:0000293">
    <property type="term" value="F:ferric-chelate reductase activity"/>
    <property type="evidence" value="ECO:0007669"/>
    <property type="project" value="UniProtKB-ARBA"/>
</dbReference>
<evidence type="ECO:0000256" key="7">
    <source>
        <dbReference type="ARBA" id="ARBA00023002"/>
    </source>
</evidence>
<dbReference type="GO" id="GO:0006879">
    <property type="term" value="P:intracellular iron ion homeostasis"/>
    <property type="evidence" value="ECO:0007669"/>
    <property type="project" value="TreeGrafter"/>
</dbReference>
<evidence type="ECO:0000313" key="12">
    <source>
        <dbReference type="EMBL" id="KAF1942246.1"/>
    </source>
</evidence>
<feature type="transmembrane region" description="Helical" evidence="10">
    <location>
        <begin position="311"/>
        <end position="332"/>
    </location>
</feature>
<dbReference type="Gene3D" id="3.40.50.80">
    <property type="entry name" value="Nucleotide-binding domain of ferredoxin-NADP reductase (FNR) module"/>
    <property type="match status" value="1"/>
</dbReference>
<dbReference type="SFLD" id="SFLDS00052">
    <property type="entry name" value="Ferric_Reductase_Domain"/>
    <property type="match status" value="1"/>
</dbReference>
<evidence type="ECO:0000313" key="13">
    <source>
        <dbReference type="Proteomes" id="UP000800038"/>
    </source>
</evidence>
<feature type="transmembrane region" description="Helical" evidence="10">
    <location>
        <begin position="138"/>
        <end position="155"/>
    </location>
</feature>
<dbReference type="InterPro" id="IPR039261">
    <property type="entry name" value="FNR_nucleotide-bd"/>
</dbReference>
<keyword evidence="6 10" id="KW-1133">Transmembrane helix</keyword>
<evidence type="ECO:0000259" key="11">
    <source>
        <dbReference type="PROSITE" id="PS51384"/>
    </source>
</evidence>
<evidence type="ECO:0000256" key="2">
    <source>
        <dbReference type="ARBA" id="ARBA00006278"/>
    </source>
</evidence>
<dbReference type="OrthoDB" id="4494341at2759"/>
<reference evidence="12" key="1">
    <citation type="journal article" date="2020" name="Stud. Mycol.">
        <title>101 Dothideomycetes genomes: a test case for predicting lifestyles and emergence of pathogens.</title>
        <authorList>
            <person name="Haridas S."/>
            <person name="Albert R."/>
            <person name="Binder M."/>
            <person name="Bloem J."/>
            <person name="Labutti K."/>
            <person name="Salamov A."/>
            <person name="Andreopoulos B."/>
            <person name="Baker S."/>
            <person name="Barry K."/>
            <person name="Bills G."/>
            <person name="Bluhm B."/>
            <person name="Cannon C."/>
            <person name="Castanera R."/>
            <person name="Culley D."/>
            <person name="Daum C."/>
            <person name="Ezra D."/>
            <person name="Gonzalez J."/>
            <person name="Henrissat B."/>
            <person name="Kuo A."/>
            <person name="Liang C."/>
            <person name="Lipzen A."/>
            <person name="Lutzoni F."/>
            <person name="Magnuson J."/>
            <person name="Mondo S."/>
            <person name="Nolan M."/>
            <person name="Ohm R."/>
            <person name="Pangilinan J."/>
            <person name="Park H.-J."/>
            <person name="Ramirez L."/>
            <person name="Alfaro M."/>
            <person name="Sun H."/>
            <person name="Tritt A."/>
            <person name="Yoshinaga Y."/>
            <person name="Zwiers L.-H."/>
            <person name="Turgeon B."/>
            <person name="Goodwin S."/>
            <person name="Spatafora J."/>
            <person name="Crous P."/>
            <person name="Grigoriev I."/>
        </authorList>
    </citation>
    <scope>NUCLEOTIDE SEQUENCE</scope>
    <source>
        <strain evidence="12">CBS 161.51</strain>
    </source>
</reference>
<evidence type="ECO:0000256" key="6">
    <source>
        <dbReference type="ARBA" id="ARBA00022989"/>
    </source>
</evidence>
<keyword evidence="7" id="KW-0560">Oxidoreductase</keyword>
<gene>
    <name evidence="12" type="ORF">EJ02DRAFT_422328</name>
</gene>
<evidence type="ECO:0000256" key="4">
    <source>
        <dbReference type="ARBA" id="ARBA00022692"/>
    </source>
</evidence>
<keyword evidence="5" id="KW-0249">Electron transport</keyword>
<evidence type="ECO:0000256" key="10">
    <source>
        <dbReference type="SAM" id="Phobius"/>
    </source>
</evidence>
<dbReference type="Pfam" id="PF08022">
    <property type="entry name" value="FAD_binding_8"/>
    <property type="match status" value="1"/>
</dbReference>
<dbReference type="CDD" id="cd06186">
    <property type="entry name" value="NOX_Duox_like_FAD_NADP"/>
    <property type="match status" value="1"/>
</dbReference>
<protein>
    <submittedName>
        <fullName evidence="12">Ferric reductase</fullName>
    </submittedName>
</protein>
<comment type="subcellular location">
    <subcellularLocation>
        <location evidence="1">Membrane</location>
        <topology evidence="1">Multi-pass membrane protein</topology>
    </subcellularLocation>
</comment>
<organism evidence="12 13">
    <name type="scientific">Clathrospora elynae</name>
    <dbReference type="NCBI Taxonomy" id="706981"/>
    <lineage>
        <taxon>Eukaryota</taxon>
        <taxon>Fungi</taxon>
        <taxon>Dikarya</taxon>
        <taxon>Ascomycota</taxon>
        <taxon>Pezizomycotina</taxon>
        <taxon>Dothideomycetes</taxon>
        <taxon>Pleosporomycetidae</taxon>
        <taxon>Pleosporales</taxon>
        <taxon>Diademaceae</taxon>
        <taxon>Clathrospora</taxon>
    </lineage>
</organism>
<feature type="transmembrane region" description="Helical" evidence="10">
    <location>
        <begin position="167"/>
        <end position="188"/>
    </location>
</feature>
<dbReference type="InterPro" id="IPR013112">
    <property type="entry name" value="FAD-bd_8"/>
</dbReference>
<proteinExistence type="inferred from homology"/>
<dbReference type="InterPro" id="IPR051410">
    <property type="entry name" value="Ferric/Cupric_Reductase"/>
</dbReference>
<evidence type="ECO:0000256" key="8">
    <source>
        <dbReference type="ARBA" id="ARBA00023065"/>
    </source>
</evidence>
<dbReference type="SUPFAM" id="SSF52343">
    <property type="entry name" value="Ferredoxin reductase-like, C-terminal NADP-linked domain"/>
    <property type="match status" value="1"/>
</dbReference>
<feature type="transmembrane region" description="Helical" evidence="10">
    <location>
        <begin position="48"/>
        <end position="71"/>
    </location>
</feature>
<dbReference type="InterPro" id="IPR017927">
    <property type="entry name" value="FAD-bd_FR_type"/>
</dbReference>
<dbReference type="Proteomes" id="UP000800038">
    <property type="component" value="Unassembled WGS sequence"/>
</dbReference>
<dbReference type="PANTHER" id="PTHR32361:SF12">
    <property type="entry name" value="PUTATIVE (AFU_ORTHOLOGUE AFUA_1G14340)-RELATED"/>
    <property type="match status" value="1"/>
</dbReference>
<feature type="transmembrane region" description="Helical" evidence="10">
    <location>
        <begin position="209"/>
        <end position="230"/>
    </location>
</feature>
<dbReference type="GO" id="GO:0015677">
    <property type="term" value="P:copper ion import"/>
    <property type="evidence" value="ECO:0007669"/>
    <property type="project" value="TreeGrafter"/>
</dbReference>
<evidence type="ECO:0000256" key="3">
    <source>
        <dbReference type="ARBA" id="ARBA00022448"/>
    </source>
</evidence>
<dbReference type="PANTHER" id="PTHR32361">
    <property type="entry name" value="FERRIC/CUPRIC REDUCTASE TRANSMEMBRANE COMPONENT"/>
    <property type="match status" value="1"/>
</dbReference>
<evidence type="ECO:0000256" key="9">
    <source>
        <dbReference type="ARBA" id="ARBA00023136"/>
    </source>
</evidence>
<keyword evidence="4 10" id="KW-0812">Transmembrane</keyword>
<dbReference type="Pfam" id="PF08030">
    <property type="entry name" value="NAD_binding_6"/>
    <property type="match status" value="1"/>
</dbReference>
<accession>A0A6A5SUJ0</accession>